<evidence type="ECO:0000259" key="11">
    <source>
        <dbReference type="Pfam" id="PF00749"/>
    </source>
</evidence>
<organism evidence="13 14">
    <name type="scientific">Pollutimonas subterranea</name>
    <dbReference type="NCBI Taxonomy" id="2045210"/>
    <lineage>
        <taxon>Bacteria</taxon>
        <taxon>Pseudomonadati</taxon>
        <taxon>Pseudomonadota</taxon>
        <taxon>Betaproteobacteria</taxon>
        <taxon>Burkholderiales</taxon>
        <taxon>Alcaligenaceae</taxon>
        <taxon>Pollutimonas</taxon>
    </lineage>
</organism>
<name>A0A2N4U5W2_9BURK</name>
<keyword evidence="6 10" id="KW-0547">Nucleotide-binding</keyword>
<reference evidence="13 14" key="1">
    <citation type="submission" date="2017-10" db="EMBL/GenBank/DDBJ databases">
        <title>Two draft genome sequences of Pusillimonas sp. strains isolated from a nitrate- and radionuclide-contaminated groundwater in Russia.</title>
        <authorList>
            <person name="Grouzdev D.S."/>
            <person name="Tourova T.P."/>
            <person name="Goeva M.A."/>
            <person name="Babich T.L."/>
            <person name="Sokolova D.S."/>
            <person name="Abdullin R."/>
            <person name="Poltaraus A.B."/>
            <person name="Toshchakov S.V."/>
            <person name="Nazina T.N."/>
        </authorList>
    </citation>
    <scope>NUCLEOTIDE SEQUENCE [LARGE SCALE GENOMIC DNA]</scope>
    <source>
        <strain evidence="13 14">JR1/69-3-13</strain>
    </source>
</reference>
<dbReference type="Proteomes" id="UP000234190">
    <property type="component" value="Unassembled WGS sequence"/>
</dbReference>
<dbReference type="NCBIfam" id="TIGR00464">
    <property type="entry name" value="gltX_bact"/>
    <property type="match status" value="1"/>
</dbReference>
<dbReference type="AlphaFoldDB" id="A0A2N4U5W2"/>
<dbReference type="InterPro" id="IPR008925">
    <property type="entry name" value="aa_tRNA-synth_I_cd-bd_sf"/>
</dbReference>
<keyword evidence="9 10" id="KW-0030">Aminoacyl-tRNA synthetase</keyword>
<dbReference type="InterPro" id="IPR001412">
    <property type="entry name" value="aa-tRNA-synth_I_CS"/>
</dbReference>
<proteinExistence type="inferred from homology"/>
<evidence type="ECO:0000313" key="14">
    <source>
        <dbReference type="Proteomes" id="UP000234190"/>
    </source>
</evidence>
<dbReference type="InterPro" id="IPR014729">
    <property type="entry name" value="Rossmann-like_a/b/a_fold"/>
</dbReference>
<dbReference type="InterPro" id="IPR020751">
    <property type="entry name" value="aa-tRNA-synth_I_codon-bd_sub2"/>
</dbReference>
<feature type="short sequence motif" description="'KMSKS' region" evidence="10">
    <location>
        <begin position="247"/>
        <end position="251"/>
    </location>
</feature>
<gene>
    <name evidence="10" type="primary">gltX</name>
    <name evidence="13" type="ORF">CR159_08135</name>
</gene>
<dbReference type="GO" id="GO:0008270">
    <property type="term" value="F:zinc ion binding"/>
    <property type="evidence" value="ECO:0007669"/>
    <property type="project" value="InterPro"/>
</dbReference>
<keyword evidence="8 10" id="KW-0648">Protein biosynthesis</keyword>
<keyword evidence="5 10" id="KW-0436">Ligase</keyword>
<evidence type="ECO:0000256" key="9">
    <source>
        <dbReference type="ARBA" id="ARBA00023146"/>
    </source>
</evidence>
<dbReference type="Gene3D" id="3.40.50.620">
    <property type="entry name" value="HUPs"/>
    <property type="match status" value="1"/>
</dbReference>
<evidence type="ECO:0000256" key="2">
    <source>
        <dbReference type="ARBA" id="ARBA00007894"/>
    </source>
</evidence>
<comment type="subunit">
    <text evidence="3 10">Monomer.</text>
</comment>
<evidence type="ECO:0000313" key="13">
    <source>
        <dbReference type="EMBL" id="PLC50412.1"/>
    </source>
</evidence>
<dbReference type="Gene3D" id="1.10.10.350">
    <property type="match status" value="1"/>
</dbReference>
<feature type="short sequence motif" description="'HIGH' region" evidence="10">
    <location>
        <begin position="15"/>
        <end position="25"/>
    </location>
</feature>
<sequence>MTTSTSSAVRTRFAPSPTGYLHLGGARTALFSWAFARHHKGTFILRIEDTDLERSTPEAVQAILDSMAWLDMQPDEGPFYQMQRMDRYREVVQDMLDQGKAYYCYSSTEEVEAMREKARAAGLKPRYDGTWRPETGKTLPSIPADRKPVVRFKNPQEGVTGWNDLVKGQISFDNSELDDLVIARPDGTPTYNFCVVVDDWDMKITHVLRGDDHVNNTPRQINILRALGATLPEYGHVPMILGPDGEKLSKRHGAVNVMEYDNDGYLPEAMVNYLARLGWSHGNDELFTREQLVEWFDTRNLTKSAAQWDPKKLNWVNAQYIKNSGDADLAARVAPRILKMNGDPQAVDLPAVMALLKDRAETLNQLAEGAMLFCGAYAPAAAELRTEHLDEPARALLSRFEEQAKALPEWTSESLDALIKALLAEHGVKMPKLAIPLRLAVTGQKQTPAIGAVLAILGRDLVLERLAAV</sequence>
<feature type="binding site" evidence="10">
    <location>
        <position position="250"/>
    </location>
    <ligand>
        <name>ATP</name>
        <dbReference type="ChEBI" id="CHEBI:30616"/>
    </ligand>
</feature>
<dbReference type="PANTHER" id="PTHR43311:SF2">
    <property type="entry name" value="GLUTAMATE--TRNA LIGASE, MITOCHONDRIAL-RELATED"/>
    <property type="match status" value="1"/>
</dbReference>
<dbReference type="Pfam" id="PF19269">
    <property type="entry name" value="Anticodon_2"/>
    <property type="match status" value="1"/>
</dbReference>
<comment type="function">
    <text evidence="10">Catalyzes the attachment of glutamate to tRNA(Glu) in a two-step reaction: glutamate is first activated by ATP to form Glu-AMP and then transferred to the acceptor end of tRNA(Glu).</text>
</comment>
<dbReference type="InterPro" id="IPR033910">
    <property type="entry name" value="GluRS_core"/>
</dbReference>
<feature type="domain" description="Glutamyl/glutaminyl-tRNA synthetase class Ib catalytic" evidence="11">
    <location>
        <begin position="9"/>
        <end position="315"/>
    </location>
</feature>
<dbReference type="CDD" id="cd00808">
    <property type="entry name" value="GluRS_core"/>
    <property type="match status" value="1"/>
</dbReference>
<evidence type="ECO:0000256" key="4">
    <source>
        <dbReference type="ARBA" id="ARBA00022490"/>
    </source>
</evidence>
<dbReference type="HAMAP" id="MF_00022">
    <property type="entry name" value="Glu_tRNA_synth_type1"/>
    <property type="match status" value="1"/>
</dbReference>
<evidence type="ECO:0000259" key="12">
    <source>
        <dbReference type="Pfam" id="PF19269"/>
    </source>
</evidence>
<evidence type="ECO:0000256" key="5">
    <source>
        <dbReference type="ARBA" id="ARBA00022598"/>
    </source>
</evidence>
<comment type="catalytic activity">
    <reaction evidence="10">
        <text>tRNA(Glu) + L-glutamate + ATP = L-glutamyl-tRNA(Glu) + AMP + diphosphate</text>
        <dbReference type="Rhea" id="RHEA:23540"/>
        <dbReference type="Rhea" id="RHEA-COMP:9663"/>
        <dbReference type="Rhea" id="RHEA-COMP:9680"/>
        <dbReference type="ChEBI" id="CHEBI:29985"/>
        <dbReference type="ChEBI" id="CHEBI:30616"/>
        <dbReference type="ChEBI" id="CHEBI:33019"/>
        <dbReference type="ChEBI" id="CHEBI:78442"/>
        <dbReference type="ChEBI" id="CHEBI:78520"/>
        <dbReference type="ChEBI" id="CHEBI:456215"/>
        <dbReference type="EC" id="6.1.1.17"/>
    </reaction>
</comment>
<comment type="similarity">
    <text evidence="2 10">Belongs to the class-I aminoacyl-tRNA synthetase family. Glutamate--tRNA ligase type 1 subfamily.</text>
</comment>
<dbReference type="EMBL" id="PDNW01000005">
    <property type="protein sequence ID" value="PLC50412.1"/>
    <property type="molecule type" value="Genomic_DNA"/>
</dbReference>
<dbReference type="GO" id="GO:0006424">
    <property type="term" value="P:glutamyl-tRNA aminoacylation"/>
    <property type="evidence" value="ECO:0007669"/>
    <property type="project" value="UniProtKB-UniRule"/>
</dbReference>
<comment type="caution">
    <text evidence="13">The sequence shown here is derived from an EMBL/GenBank/DDBJ whole genome shotgun (WGS) entry which is preliminary data.</text>
</comment>
<comment type="subcellular location">
    <subcellularLocation>
        <location evidence="1 10">Cytoplasm</location>
    </subcellularLocation>
</comment>
<comment type="caution">
    <text evidence="10">Lacks conserved residue(s) required for the propagation of feature annotation.</text>
</comment>
<evidence type="ECO:0000256" key="7">
    <source>
        <dbReference type="ARBA" id="ARBA00022840"/>
    </source>
</evidence>
<dbReference type="GO" id="GO:0000049">
    <property type="term" value="F:tRNA binding"/>
    <property type="evidence" value="ECO:0007669"/>
    <property type="project" value="InterPro"/>
</dbReference>
<dbReference type="PANTHER" id="PTHR43311">
    <property type="entry name" value="GLUTAMATE--TRNA LIGASE"/>
    <property type="match status" value="1"/>
</dbReference>
<dbReference type="InterPro" id="IPR000924">
    <property type="entry name" value="Glu/Gln-tRNA-synth"/>
</dbReference>
<accession>A0A2N4U5W2</accession>
<dbReference type="RefSeq" id="WP_102073513.1">
    <property type="nucleotide sequence ID" value="NZ_PDNW01000005.1"/>
</dbReference>
<dbReference type="GO" id="GO:0004818">
    <property type="term" value="F:glutamate-tRNA ligase activity"/>
    <property type="evidence" value="ECO:0007669"/>
    <property type="project" value="UniProtKB-UniRule"/>
</dbReference>
<evidence type="ECO:0000256" key="6">
    <source>
        <dbReference type="ARBA" id="ARBA00022741"/>
    </source>
</evidence>
<dbReference type="InterPro" id="IPR020058">
    <property type="entry name" value="Glu/Gln-tRNA-synth_Ib_cat-dom"/>
</dbReference>
<keyword evidence="14" id="KW-1185">Reference proteome</keyword>
<protein>
    <recommendedName>
        <fullName evidence="10">Glutamate--tRNA ligase</fullName>
        <ecNumber evidence="10">6.1.1.17</ecNumber>
    </recommendedName>
    <alternativeName>
        <fullName evidence="10">Glutamyl-tRNA synthetase</fullName>
        <shortName evidence="10">GluRS</shortName>
    </alternativeName>
</protein>
<dbReference type="OrthoDB" id="9807503at2"/>
<dbReference type="Pfam" id="PF00749">
    <property type="entry name" value="tRNA-synt_1c"/>
    <property type="match status" value="1"/>
</dbReference>
<dbReference type="SUPFAM" id="SSF48163">
    <property type="entry name" value="An anticodon-binding domain of class I aminoacyl-tRNA synthetases"/>
    <property type="match status" value="1"/>
</dbReference>
<dbReference type="EC" id="6.1.1.17" evidence="10"/>
<dbReference type="InterPro" id="IPR045462">
    <property type="entry name" value="aa-tRNA-synth_I_cd-bd"/>
</dbReference>
<keyword evidence="7 10" id="KW-0067">ATP-binding</keyword>
<evidence type="ECO:0000256" key="3">
    <source>
        <dbReference type="ARBA" id="ARBA00011245"/>
    </source>
</evidence>
<dbReference type="GO" id="GO:0005524">
    <property type="term" value="F:ATP binding"/>
    <property type="evidence" value="ECO:0007669"/>
    <property type="project" value="UniProtKB-UniRule"/>
</dbReference>
<evidence type="ECO:0000256" key="1">
    <source>
        <dbReference type="ARBA" id="ARBA00004496"/>
    </source>
</evidence>
<dbReference type="FunFam" id="3.40.50.620:FF:000007">
    <property type="entry name" value="Glutamate--tRNA ligase"/>
    <property type="match status" value="1"/>
</dbReference>
<evidence type="ECO:0000256" key="8">
    <source>
        <dbReference type="ARBA" id="ARBA00022917"/>
    </source>
</evidence>
<dbReference type="PRINTS" id="PR00987">
    <property type="entry name" value="TRNASYNTHGLU"/>
</dbReference>
<feature type="domain" description="Aminoacyl-tRNA synthetase class I anticodon-binding" evidence="12">
    <location>
        <begin position="329"/>
        <end position="468"/>
    </location>
</feature>
<dbReference type="PROSITE" id="PS00178">
    <property type="entry name" value="AA_TRNA_LIGASE_I"/>
    <property type="match status" value="1"/>
</dbReference>
<dbReference type="InterPro" id="IPR004527">
    <property type="entry name" value="Glu-tRNA-ligase_bac/mito"/>
</dbReference>
<evidence type="ECO:0000256" key="10">
    <source>
        <dbReference type="HAMAP-Rule" id="MF_00022"/>
    </source>
</evidence>
<dbReference type="InterPro" id="IPR049940">
    <property type="entry name" value="GluQ/Sye"/>
</dbReference>
<keyword evidence="4 10" id="KW-0963">Cytoplasm</keyword>
<dbReference type="GO" id="GO:0005829">
    <property type="term" value="C:cytosol"/>
    <property type="evidence" value="ECO:0007669"/>
    <property type="project" value="TreeGrafter"/>
</dbReference>
<dbReference type="SUPFAM" id="SSF52374">
    <property type="entry name" value="Nucleotidylyl transferase"/>
    <property type="match status" value="1"/>
</dbReference>